<dbReference type="RefSeq" id="WP_165566577.1">
    <property type="nucleotide sequence ID" value="NZ_SAYU02000031.1"/>
</dbReference>
<evidence type="ECO:0000313" key="3">
    <source>
        <dbReference type="Proteomes" id="UP000287866"/>
    </source>
</evidence>
<feature type="transmembrane region" description="Helical" evidence="1">
    <location>
        <begin position="208"/>
        <end position="233"/>
    </location>
</feature>
<feature type="transmembrane region" description="Helical" evidence="1">
    <location>
        <begin position="131"/>
        <end position="154"/>
    </location>
</feature>
<feature type="transmembrane region" description="Helical" evidence="1">
    <location>
        <begin position="33"/>
        <end position="55"/>
    </location>
</feature>
<feature type="transmembrane region" description="Helical" evidence="1">
    <location>
        <begin position="166"/>
        <end position="187"/>
    </location>
</feature>
<proteinExistence type="predicted"/>
<gene>
    <name evidence="2" type="ORF">EPD83_010790</name>
</gene>
<evidence type="ECO:0000313" key="2">
    <source>
        <dbReference type="EMBL" id="NHA68533.1"/>
    </source>
</evidence>
<dbReference type="Pfam" id="PF19877">
    <property type="entry name" value="DUF6350"/>
    <property type="match status" value="1"/>
</dbReference>
<dbReference type="EMBL" id="SAYU02000031">
    <property type="protein sequence ID" value="NHA68533.1"/>
    <property type="molecule type" value="Genomic_DNA"/>
</dbReference>
<comment type="caution">
    <text evidence="2">The sequence shown here is derived from an EMBL/GenBank/DDBJ whole genome shotgun (WGS) entry which is preliminary data.</text>
</comment>
<dbReference type="AlphaFoldDB" id="A0A8T6R4L9"/>
<keyword evidence="1" id="KW-0472">Membrane</keyword>
<evidence type="ECO:0000256" key="1">
    <source>
        <dbReference type="SAM" id="Phobius"/>
    </source>
</evidence>
<accession>A0A8T6R4L9</accession>
<dbReference type="Proteomes" id="UP000287866">
    <property type="component" value="Unassembled WGS sequence"/>
</dbReference>
<name>A0A8T6R4L9_9MICO</name>
<protein>
    <submittedName>
        <fullName evidence="2">Uncharacterized protein</fullName>
    </submittedName>
</protein>
<feature type="transmembrane region" description="Helical" evidence="1">
    <location>
        <begin position="312"/>
        <end position="333"/>
    </location>
</feature>
<feature type="transmembrane region" description="Helical" evidence="1">
    <location>
        <begin position="92"/>
        <end position="110"/>
    </location>
</feature>
<feature type="transmembrane region" description="Helical" evidence="1">
    <location>
        <begin position="386"/>
        <end position="406"/>
    </location>
</feature>
<dbReference type="InterPro" id="IPR045931">
    <property type="entry name" value="DUF6350"/>
</dbReference>
<reference evidence="2" key="1">
    <citation type="submission" date="2020-03" db="EMBL/GenBank/DDBJ databases">
        <title>Phycicoccus flavus sp. nov., a novel endophytic actinobacterium isolated from branch of Kandelia candel.</title>
        <authorList>
            <person name="Tuo L."/>
        </authorList>
    </citation>
    <scope>NUCLEOTIDE SEQUENCE</scope>
    <source>
        <strain evidence="2">CMS6Z-2</strain>
    </source>
</reference>
<feature type="transmembrane region" description="Helical" evidence="1">
    <location>
        <begin position="345"/>
        <end position="366"/>
    </location>
</feature>
<keyword evidence="1" id="KW-1133">Transmembrane helix</keyword>
<organism evidence="2 3">
    <name type="scientific">Phycicoccus flavus</name>
    <dbReference type="NCBI Taxonomy" id="2502783"/>
    <lineage>
        <taxon>Bacteria</taxon>
        <taxon>Bacillati</taxon>
        <taxon>Actinomycetota</taxon>
        <taxon>Actinomycetes</taxon>
        <taxon>Micrococcales</taxon>
        <taxon>Intrasporangiaceae</taxon>
        <taxon>Phycicoccus</taxon>
    </lineage>
</organism>
<keyword evidence="1" id="KW-0812">Transmembrane</keyword>
<keyword evidence="3" id="KW-1185">Reference proteome</keyword>
<sequence>MTVVDRLLSALPGTEEPAGEAPPPWAPGWRRSAVIGVATGLVSALLVVGPVLLTWRADPLGGSATGDALAVGSSLWLLAGGAHLVAGTATLAFTPLLAFGVLVLVARLGAREAMVSVSTEGGIWGGLLPRPLAAAVGAWWGGYVLVVAAGWVLAARGSFPPLVWTLALPAVLVPLLGTGLALRAVAADDPDVVGARLTPRLPETVRRGVAAGVAGAWVLVAVGVLVVLGAVVLGWPAVAAVDHDLGSSGAGTWMLDGVQVAALPNLAVWVVSFLAGPGFSVVEGASVTWSGVESGLLPLVPVLGALPQPQEFPAAVGVVGVLVLAVVGGWVARRSLGSVARLSRVRTKLAVALSACATTAVLVGLLDAVGGGSLGQFRLSSVGAPAAHLTLALFLTLLVGAVPVVLRDAWRLRR</sequence>